<organism evidence="2 3">
    <name type="scientific">Potamilus streckersoni</name>
    <dbReference type="NCBI Taxonomy" id="2493646"/>
    <lineage>
        <taxon>Eukaryota</taxon>
        <taxon>Metazoa</taxon>
        <taxon>Spiralia</taxon>
        <taxon>Lophotrochozoa</taxon>
        <taxon>Mollusca</taxon>
        <taxon>Bivalvia</taxon>
        <taxon>Autobranchia</taxon>
        <taxon>Heteroconchia</taxon>
        <taxon>Palaeoheterodonta</taxon>
        <taxon>Unionida</taxon>
        <taxon>Unionoidea</taxon>
        <taxon>Unionidae</taxon>
        <taxon>Ambleminae</taxon>
        <taxon>Lampsilini</taxon>
        <taxon>Potamilus</taxon>
    </lineage>
</organism>
<name>A0AAE0WCA9_9BIVA</name>
<dbReference type="PROSITE" id="PS00660">
    <property type="entry name" value="FERM_1"/>
    <property type="match status" value="1"/>
</dbReference>
<evidence type="ECO:0000259" key="1">
    <source>
        <dbReference type="PROSITE" id="PS50057"/>
    </source>
</evidence>
<evidence type="ECO:0000313" key="2">
    <source>
        <dbReference type="EMBL" id="KAK3608984.1"/>
    </source>
</evidence>
<dbReference type="FunFam" id="3.10.20.90:FF:000040">
    <property type="entry name" value="FERM, RhoGEF and pleckstrin domain-containing protein"/>
    <property type="match status" value="1"/>
</dbReference>
<gene>
    <name evidence="2" type="ORF">CHS0354_008546</name>
</gene>
<dbReference type="Gene3D" id="3.10.20.90">
    <property type="entry name" value="Phosphatidylinositol 3-kinase Catalytic Subunit, Chain A, domain 1"/>
    <property type="match status" value="1"/>
</dbReference>
<reference evidence="2" key="2">
    <citation type="journal article" date="2021" name="Genome Biol. Evol.">
        <title>Developing a high-quality reference genome for a parasitic bivalve with doubly uniparental inheritance (Bivalvia: Unionida).</title>
        <authorList>
            <person name="Smith C.H."/>
        </authorList>
    </citation>
    <scope>NUCLEOTIDE SEQUENCE</scope>
    <source>
        <strain evidence="2">CHS0354</strain>
        <tissue evidence="2">Mantle</tissue>
    </source>
</reference>
<dbReference type="AlphaFoldDB" id="A0AAE0WCA9"/>
<dbReference type="InterPro" id="IPR051835">
    <property type="entry name" value="RAC1-GEF"/>
</dbReference>
<dbReference type="PROSITE" id="PS50057">
    <property type="entry name" value="FERM_3"/>
    <property type="match status" value="1"/>
</dbReference>
<dbReference type="InterPro" id="IPR029071">
    <property type="entry name" value="Ubiquitin-like_domsf"/>
</dbReference>
<protein>
    <recommendedName>
        <fullName evidence="1">FERM domain-containing protein</fullName>
    </recommendedName>
</protein>
<dbReference type="InterPro" id="IPR018979">
    <property type="entry name" value="FERM_N"/>
</dbReference>
<reference evidence="2" key="1">
    <citation type="journal article" date="2021" name="Genome Biol. Evol.">
        <title>A High-Quality Reference Genome for a Parasitic Bivalve with Doubly Uniparental Inheritance (Bivalvia: Unionida).</title>
        <authorList>
            <person name="Smith C.H."/>
        </authorList>
    </citation>
    <scope>NUCLEOTIDE SEQUENCE</scope>
    <source>
        <tissue evidence="2">Mantle</tissue>
    </source>
</reference>
<dbReference type="GO" id="GO:0005085">
    <property type="term" value="F:guanyl-nucleotide exchange factor activity"/>
    <property type="evidence" value="ECO:0007669"/>
    <property type="project" value="TreeGrafter"/>
</dbReference>
<dbReference type="EMBL" id="JAEAOA010000563">
    <property type="protein sequence ID" value="KAK3608984.1"/>
    <property type="molecule type" value="Genomic_DNA"/>
</dbReference>
<feature type="domain" description="FERM" evidence="1">
    <location>
        <begin position="8"/>
        <end position="105"/>
    </location>
</feature>
<dbReference type="Proteomes" id="UP001195483">
    <property type="component" value="Unassembled WGS sequence"/>
</dbReference>
<sequence length="105" mass="12518">MDRKGKHVNLRVIFLDDQVHAFQIHVKAFGQVLWEAVVRHLNLLETDYFDLEYEDAHGLQCWLDREKAILKQLPNPDRPLYFLVKFYTPDPTLLEDELTRLVVRT</sequence>
<reference evidence="2" key="3">
    <citation type="submission" date="2023-05" db="EMBL/GenBank/DDBJ databases">
        <authorList>
            <person name="Smith C.H."/>
        </authorList>
    </citation>
    <scope>NUCLEOTIDE SEQUENCE</scope>
    <source>
        <strain evidence="2">CHS0354</strain>
        <tissue evidence="2">Mantle</tissue>
    </source>
</reference>
<proteinExistence type="predicted"/>
<comment type="caution">
    <text evidence="2">The sequence shown here is derived from an EMBL/GenBank/DDBJ whole genome shotgun (WGS) entry which is preliminary data.</text>
</comment>
<dbReference type="SUPFAM" id="SSF54236">
    <property type="entry name" value="Ubiquitin-like"/>
    <property type="match status" value="1"/>
</dbReference>
<evidence type="ECO:0000313" key="3">
    <source>
        <dbReference type="Proteomes" id="UP001195483"/>
    </source>
</evidence>
<dbReference type="InterPro" id="IPR000299">
    <property type="entry name" value="FERM_domain"/>
</dbReference>
<keyword evidence="3" id="KW-1185">Reference proteome</keyword>
<dbReference type="InterPro" id="IPR019747">
    <property type="entry name" value="FERM_CS"/>
</dbReference>
<dbReference type="Pfam" id="PF09379">
    <property type="entry name" value="FERM_N"/>
    <property type="match status" value="1"/>
</dbReference>
<accession>A0AAE0WCA9</accession>
<dbReference type="PANTHER" id="PTHR45858:SF5">
    <property type="entry name" value="MOESIN_EZRIN_RADIXIN HOMOLOG 1"/>
    <property type="match status" value="1"/>
</dbReference>
<dbReference type="PANTHER" id="PTHR45858">
    <property type="entry name" value="FERM DOMAIN CONTAINING PROTEIN"/>
    <property type="match status" value="1"/>
</dbReference>